<sequence>MSLCLLFVDFKKAFDSVEHNAVLQSLSDQGVDPLYIRINEDSLSESLSSALEGASRKMETAGGFSVDGEELQMLLFAKDIVLVADDPEKLQNPLNELSNKAKKLDSAFTTVNEVDEECILSSVYHET</sequence>
<reference evidence="3" key="1">
    <citation type="submission" date="2016-06" db="UniProtKB">
        <authorList>
            <consortium name="WormBaseParasite"/>
        </authorList>
    </citation>
    <scope>IDENTIFICATION</scope>
</reference>
<name>A0A183UXK8_TOXCA</name>
<reference evidence="1 2" key="2">
    <citation type="submission" date="2018-11" db="EMBL/GenBank/DDBJ databases">
        <authorList>
            <consortium name="Pathogen Informatics"/>
        </authorList>
    </citation>
    <scope>NUCLEOTIDE SEQUENCE [LARGE SCALE GENOMIC DNA]</scope>
</reference>
<proteinExistence type="predicted"/>
<accession>A0A183UXK8</accession>
<evidence type="ECO:0000313" key="1">
    <source>
        <dbReference type="EMBL" id="VDM44549.1"/>
    </source>
</evidence>
<keyword evidence="2" id="KW-1185">Reference proteome</keyword>
<gene>
    <name evidence="1" type="ORF">TCNE_LOCUS13228</name>
</gene>
<protein>
    <submittedName>
        <fullName evidence="3">Reverse transcriptase domain-containing protein</fullName>
    </submittedName>
</protein>
<dbReference type="Proteomes" id="UP000050794">
    <property type="component" value="Unassembled WGS sequence"/>
</dbReference>
<organism evidence="2 3">
    <name type="scientific">Toxocara canis</name>
    <name type="common">Canine roundworm</name>
    <dbReference type="NCBI Taxonomy" id="6265"/>
    <lineage>
        <taxon>Eukaryota</taxon>
        <taxon>Metazoa</taxon>
        <taxon>Ecdysozoa</taxon>
        <taxon>Nematoda</taxon>
        <taxon>Chromadorea</taxon>
        <taxon>Rhabditida</taxon>
        <taxon>Spirurina</taxon>
        <taxon>Ascaridomorpha</taxon>
        <taxon>Ascaridoidea</taxon>
        <taxon>Toxocaridae</taxon>
        <taxon>Toxocara</taxon>
    </lineage>
</organism>
<dbReference type="WBParaSite" id="TCNE_0001322801-mRNA-1">
    <property type="protein sequence ID" value="TCNE_0001322801-mRNA-1"/>
    <property type="gene ID" value="TCNE_0001322801"/>
</dbReference>
<dbReference type="EMBL" id="UYWY01021622">
    <property type="protein sequence ID" value="VDM44549.1"/>
    <property type="molecule type" value="Genomic_DNA"/>
</dbReference>
<evidence type="ECO:0000313" key="3">
    <source>
        <dbReference type="WBParaSite" id="TCNE_0001322801-mRNA-1"/>
    </source>
</evidence>
<dbReference type="AlphaFoldDB" id="A0A183UXK8"/>
<evidence type="ECO:0000313" key="2">
    <source>
        <dbReference type="Proteomes" id="UP000050794"/>
    </source>
</evidence>